<proteinExistence type="predicted"/>
<evidence type="ECO:0000313" key="2">
    <source>
        <dbReference type="Proteomes" id="UP000046680"/>
    </source>
</evidence>
<dbReference type="Proteomes" id="UP000046680">
    <property type="component" value="Unassembled WGS sequence"/>
</dbReference>
<protein>
    <submittedName>
        <fullName evidence="1">Uncharacterized protein</fullName>
    </submittedName>
</protein>
<gene>
    <name evidence="1" type="ORF">ERS007657_02146</name>
</gene>
<name>A0A654U1A8_MYCTX</name>
<accession>A0A654U1A8</accession>
<evidence type="ECO:0000313" key="1">
    <source>
        <dbReference type="EMBL" id="CFR83310.1"/>
    </source>
</evidence>
<dbReference type="AlphaFoldDB" id="A0A654U1A8"/>
<reference evidence="1 2" key="1">
    <citation type="submission" date="2015-03" db="EMBL/GenBank/DDBJ databases">
        <authorList>
            <consortium name="Pathogen Informatics"/>
        </authorList>
    </citation>
    <scope>NUCLEOTIDE SEQUENCE [LARGE SCALE GENOMIC DNA]</scope>
    <source>
        <strain evidence="1 2">C09601061</strain>
    </source>
</reference>
<sequence length="32" mass="3776">MVIVTRVRSASLRATAMVAWVWQCLWVVISRW</sequence>
<organism evidence="1 2">
    <name type="scientific">Mycobacterium tuberculosis</name>
    <dbReference type="NCBI Taxonomy" id="1773"/>
    <lineage>
        <taxon>Bacteria</taxon>
        <taxon>Bacillati</taxon>
        <taxon>Actinomycetota</taxon>
        <taxon>Actinomycetes</taxon>
        <taxon>Mycobacteriales</taxon>
        <taxon>Mycobacteriaceae</taxon>
        <taxon>Mycobacterium</taxon>
        <taxon>Mycobacterium tuberculosis complex</taxon>
    </lineage>
</organism>
<dbReference type="EMBL" id="CGCX01000777">
    <property type="protein sequence ID" value="CFR83310.1"/>
    <property type="molecule type" value="Genomic_DNA"/>
</dbReference>